<organism evidence="1 2">
    <name type="scientific">Acaulospora colombiana</name>
    <dbReference type="NCBI Taxonomy" id="27376"/>
    <lineage>
        <taxon>Eukaryota</taxon>
        <taxon>Fungi</taxon>
        <taxon>Fungi incertae sedis</taxon>
        <taxon>Mucoromycota</taxon>
        <taxon>Glomeromycotina</taxon>
        <taxon>Glomeromycetes</taxon>
        <taxon>Diversisporales</taxon>
        <taxon>Acaulosporaceae</taxon>
        <taxon>Acaulospora</taxon>
    </lineage>
</organism>
<dbReference type="Proteomes" id="UP000789525">
    <property type="component" value="Unassembled WGS sequence"/>
</dbReference>
<gene>
    <name evidence="1" type="ORF">ACOLOM_LOCUS5462</name>
</gene>
<accession>A0ACA9M3L3</accession>
<reference evidence="1" key="1">
    <citation type="submission" date="2021-06" db="EMBL/GenBank/DDBJ databases">
        <authorList>
            <person name="Kallberg Y."/>
            <person name="Tangrot J."/>
            <person name="Rosling A."/>
        </authorList>
    </citation>
    <scope>NUCLEOTIDE SEQUENCE</scope>
    <source>
        <strain evidence="1">CL356</strain>
    </source>
</reference>
<name>A0ACA9M3L3_9GLOM</name>
<evidence type="ECO:0000313" key="2">
    <source>
        <dbReference type="Proteomes" id="UP000789525"/>
    </source>
</evidence>
<sequence>MADALSYIHKKHVIHRDIKPENLLLGVGDILKIADFGWSVHAPTHKRKTFCGTLDYIPPEMVHDEEHDEKIDLWSLGVLCFELMTGTAPFVTEGENIETYKKIATVDFTFPDYLSFEAKDLIKSRDPKKRLPLKDVMNHPWIVKNRKVSIPH</sequence>
<protein>
    <submittedName>
        <fullName evidence="1">11064_t:CDS:1</fullName>
    </submittedName>
</protein>
<comment type="caution">
    <text evidence="1">The sequence shown here is derived from an EMBL/GenBank/DDBJ whole genome shotgun (WGS) entry which is preliminary data.</text>
</comment>
<proteinExistence type="predicted"/>
<keyword evidence="2" id="KW-1185">Reference proteome</keyword>
<evidence type="ECO:0000313" key="1">
    <source>
        <dbReference type="EMBL" id="CAG8567379.1"/>
    </source>
</evidence>
<dbReference type="EMBL" id="CAJVPT010010130">
    <property type="protein sequence ID" value="CAG8567379.1"/>
    <property type="molecule type" value="Genomic_DNA"/>
</dbReference>